<feature type="chain" id="PRO_5035412638" evidence="1">
    <location>
        <begin position="16"/>
        <end position="209"/>
    </location>
</feature>
<evidence type="ECO:0000313" key="2">
    <source>
        <dbReference type="EMBL" id="CAD5212029.1"/>
    </source>
</evidence>
<sequence length="209" mass="24270">MRFFIVFSLISSVFGELRRCRPELSSERVLNYSFFTPEDCDLYDIDIFFEEEVKFSLDIDSTNCERRSPEALMTRFKIDLDKRHSDNYVFIEYQPAYRVFGIRMNEELAANCFTGEILKLRVFSNGAVSLLEGTSCSQRRNVEVPSFKESDLLKISIQLDFSGLKSDLKTCIKFTIPQGFLMNQNNKKKAGSRNRIQIGVMMIILLFIL</sequence>
<dbReference type="EMBL" id="CAJFCV020000001">
    <property type="protein sequence ID" value="CAG9089657.1"/>
    <property type="molecule type" value="Genomic_DNA"/>
</dbReference>
<evidence type="ECO:0000256" key="1">
    <source>
        <dbReference type="SAM" id="SignalP"/>
    </source>
</evidence>
<dbReference type="Proteomes" id="UP000659654">
    <property type="component" value="Unassembled WGS sequence"/>
</dbReference>
<name>A0A7I8XLZ2_BURXY</name>
<organism evidence="2 3">
    <name type="scientific">Bursaphelenchus xylophilus</name>
    <name type="common">Pinewood nematode worm</name>
    <name type="synonym">Aphelenchoides xylophilus</name>
    <dbReference type="NCBI Taxonomy" id="6326"/>
    <lineage>
        <taxon>Eukaryota</taxon>
        <taxon>Metazoa</taxon>
        <taxon>Ecdysozoa</taxon>
        <taxon>Nematoda</taxon>
        <taxon>Chromadorea</taxon>
        <taxon>Rhabditida</taxon>
        <taxon>Tylenchina</taxon>
        <taxon>Tylenchomorpha</taxon>
        <taxon>Aphelenchoidea</taxon>
        <taxon>Aphelenchoididae</taxon>
        <taxon>Bursaphelenchus</taxon>
    </lineage>
</organism>
<dbReference type="EMBL" id="CAJFDI010000001">
    <property type="protein sequence ID" value="CAD5212029.1"/>
    <property type="molecule type" value="Genomic_DNA"/>
</dbReference>
<reference evidence="2" key="1">
    <citation type="submission" date="2020-09" db="EMBL/GenBank/DDBJ databases">
        <authorList>
            <person name="Kikuchi T."/>
        </authorList>
    </citation>
    <scope>NUCLEOTIDE SEQUENCE</scope>
    <source>
        <strain evidence="2">Ka4C1</strain>
    </source>
</reference>
<proteinExistence type="predicted"/>
<accession>A0A7I8XLZ2</accession>
<evidence type="ECO:0000313" key="3">
    <source>
        <dbReference type="Proteomes" id="UP000659654"/>
    </source>
</evidence>
<feature type="signal peptide" evidence="1">
    <location>
        <begin position="1"/>
        <end position="15"/>
    </location>
</feature>
<comment type="caution">
    <text evidence="2">The sequence shown here is derived from an EMBL/GenBank/DDBJ whole genome shotgun (WGS) entry which is preliminary data.</text>
</comment>
<keyword evidence="1" id="KW-0732">Signal</keyword>
<protein>
    <submittedName>
        <fullName evidence="2">(pine wood nematode) hypothetical protein</fullName>
    </submittedName>
</protein>
<dbReference type="AlphaFoldDB" id="A0A7I8XLZ2"/>
<keyword evidence="3" id="KW-1185">Reference proteome</keyword>
<gene>
    <name evidence="2" type="ORF">BXYJ_LOCUS2715</name>
</gene>
<dbReference type="Proteomes" id="UP000582659">
    <property type="component" value="Unassembled WGS sequence"/>
</dbReference>